<protein>
    <recommendedName>
        <fullName evidence="3">Lipoprotein</fullName>
    </recommendedName>
</protein>
<keyword evidence="2" id="KW-1185">Reference proteome</keyword>
<dbReference type="AlphaFoldDB" id="A0A545T9Z3"/>
<sequence length="85" mass="9817">MNISVKLKLITVFSFFLLLTGCIGGHYGLEESEWSKLSPEQQEQVKKDYELLVSKKNRMAHLNKIGKATTEIYNKEEEVDKEPEN</sequence>
<evidence type="ECO:0000313" key="2">
    <source>
        <dbReference type="Proteomes" id="UP000317839"/>
    </source>
</evidence>
<dbReference type="Proteomes" id="UP000317839">
    <property type="component" value="Unassembled WGS sequence"/>
</dbReference>
<dbReference type="EMBL" id="VIKR01000003">
    <property type="protein sequence ID" value="TQV74027.1"/>
    <property type="molecule type" value="Genomic_DNA"/>
</dbReference>
<dbReference type="PROSITE" id="PS51257">
    <property type="entry name" value="PROKAR_LIPOPROTEIN"/>
    <property type="match status" value="1"/>
</dbReference>
<comment type="caution">
    <text evidence="1">The sequence shown here is derived from an EMBL/GenBank/DDBJ whole genome shotgun (WGS) entry which is preliminary data.</text>
</comment>
<evidence type="ECO:0000313" key="1">
    <source>
        <dbReference type="EMBL" id="TQV74027.1"/>
    </source>
</evidence>
<evidence type="ECO:0008006" key="3">
    <source>
        <dbReference type="Google" id="ProtNLM"/>
    </source>
</evidence>
<name>A0A545T9Z3_9GAMM</name>
<gene>
    <name evidence="1" type="ORF">FLL45_14305</name>
</gene>
<proteinExistence type="predicted"/>
<reference evidence="1 2" key="1">
    <citation type="submission" date="2019-06" db="EMBL/GenBank/DDBJ databases">
        <title>Draft genome of Aliikangiella marina GYP-15.</title>
        <authorList>
            <person name="Wang G."/>
        </authorList>
    </citation>
    <scope>NUCLEOTIDE SEQUENCE [LARGE SCALE GENOMIC DNA]</scope>
    <source>
        <strain evidence="1 2">GYP-15</strain>
    </source>
</reference>
<dbReference type="RefSeq" id="WP_142942735.1">
    <property type="nucleotide sequence ID" value="NZ_VIKR01000003.1"/>
</dbReference>
<organism evidence="1 2">
    <name type="scientific">Aliikangiella marina</name>
    <dbReference type="NCBI Taxonomy" id="1712262"/>
    <lineage>
        <taxon>Bacteria</taxon>
        <taxon>Pseudomonadati</taxon>
        <taxon>Pseudomonadota</taxon>
        <taxon>Gammaproteobacteria</taxon>
        <taxon>Oceanospirillales</taxon>
        <taxon>Pleioneaceae</taxon>
        <taxon>Aliikangiella</taxon>
    </lineage>
</organism>
<accession>A0A545T9Z3</accession>